<gene>
    <name evidence="1" type="ORF">FB45DRAFT_1034874</name>
</gene>
<dbReference type="EMBL" id="JARKIF010000022">
    <property type="protein sequence ID" value="KAJ7616553.1"/>
    <property type="molecule type" value="Genomic_DNA"/>
</dbReference>
<evidence type="ECO:0000313" key="2">
    <source>
        <dbReference type="Proteomes" id="UP001221142"/>
    </source>
</evidence>
<keyword evidence="2" id="KW-1185">Reference proteome</keyword>
<dbReference type="AlphaFoldDB" id="A0AAD7BBY4"/>
<accession>A0AAD7BBY4</accession>
<organism evidence="1 2">
    <name type="scientific">Roridomyces roridus</name>
    <dbReference type="NCBI Taxonomy" id="1738132"/>
    <lineage>
        <taxon>Eukaryota</taxon>
        <taxon>Fungi</taxon>
        <taxon>Dikarya</taxon>
        <taxon>Basidiomycota</taxon>
        <taxon>Agaricomycotina</taxon>
        <taxon>Agaricomycetes</taxon>
        <taxon>Agaricomycetidae</taxon>
        <taxon>Agaricales</taxon>
        <taxon>Marasmiineae</taxon>
        <taxon>Mycenaceae</taxon>
        <taxon>Roridomyces</taxon>
    </lineage>
</organism>
<protein>
    <submittedName>
        <fullName evidence="1">Uncharacterized protein</fullName>
    </submittedName>
</protein>
<reference evidence="1" key="1">
    <citation type="submission" date="2023-03" db="EMBL/GenBank/DDBJ databases">
        <title>Massive genome expansion in bonnet fungi (Mycena s.s.) driven by repeated elements and novel gene families across ecological guilds.</title>
        <authorList>
            <consortium name="Lawrence Berkeley National Laboratory"/>
            <person name="Harder C.B."/>
            <person name="Miyauchi S."/>
            <person name="Viragh M."/>
            <person name="Kuo A."/>
            <person name="Thoen E."/>
            <person name="Andreopoulos B."/>
            <person name="Lu D."/>
            <person name="Skrede I."/>
            <person name="Drula E."/>
            <person name="Henrissat B."/>
            <person name="Morin E."/>
            <person name="Kohler A."/>
            <person name="Barry K."/>
            <person name="LaButti K."/>
            <person name="Morin E."/>
            <person name="Salamov A."/>
            <person name="Lipzen A."/>
            <person name="Mereny Z."/>
            <person name="Hegedus B."/>
            <person name="Baldrian P."/>
            <person name="Stursova M."/>
            <person name="Weitz H."/>
            <person name="Taylor A."/>
            <person name="Grigoriev I.V."/>
            <person name="Nagy L.G."/>
            <person name="Martin F."/>
            <person name="Kauserud H."/>
        </authorList>
    </citation>
    <scope>NUCLEOTIDE SEQUENCE</scope>
    <source>
        <strain evidence="1">9284</strain>
    </source>
</reference>
<name>A0AAD7BBY4_9AGAR</name>
<proteinExistence type="predicted"/>
<evidence type="ECO:0000313" key="1">
    <source>
        <dbReference type="EMBL" id="KAJ7616553.1"/>
    </source>
</evidence>
<dbReference type="Proteomes" id="UP001221142">
    <property type="component" value="Unassembled WGS sequence"/>
</dbReference>
<sequence length="181" mass="19989">MQLVRLTRQNPAINQYFLPVFNAHLGSRISALTPRAVVSAYAALTGIVDIHPVPTEVQIILKHEECISCDPSEVHIIVLNAISTLYQRWDASVRESMNATPELRKLVARVWILLSCKGEWRPGLQAVGFMAVIHFRGSGMDFPKHNDDLIQGSGGRLVDLADLLINSILSRISGAQVSRTP</sequence>
<comment type="caution">
    <text evidence="1">The sequence shown here is derived from an EMBL/GenBank/DDBJ whole genome shotgun (WGS) entry which is preliminary data.</text>
</comment>